<feature type="binding site" evidence="1">
    <location>
        <position position="432"/>
    </location>
    <ligand>
        <name>Zn(2+)</name>
        <dbReference type="ChEBI" id="CHEBI:29105"/>
    </ligand>
</feature>
<dbReference type="PANTHER" id="PTHR31116">
    <property type="entry name" value="OS04G0501200 PROTEIN"/>
    <property type="match status" value="1"/>
</dbReference>
<feature type="binding site" evidence="1">
    <location>
        <position position="428"/>
    </location>
    <ligand>
        <name>Zn(2+)</name>
        <dbReference type="ChEBI" id="CHEBI:29105"/>
    </ligand>
</feature>
<evidence type="ECO:0008006" key="5">
    <source>
        <dbReference type="Google" id="ProtNLM"/>
    </source>
</evidence>
<reference evidence="3 4" key="1">
    <citation type="journal article" date="2023" name="Hortic Res">
        <title>Pangenome of water caltrop reveals structural variations and asymmetric subgenome divergence after allopolyploidization.</title>
        <authorList>
            <person name="Zhang X."/>
            <person name="Chen Y."/>
            <person name="Wang L."/>
            <person name="Yuan Y."/>
            <person name="Fang M."/>
            <person name="Shi L."/>
            <person name="Lu R."/>
            <person name="Comes H.P."/>
            <person name="Ma Y."/>
            <person name="Chen Y."/>
            <person name="Huang G."/>
            <person name="Zhou Y."/>
            <person name="Zheng Z."/>
            <person name="Qiu Y."/>
        </authorList>
    </citation>
    <scope>NUCLEOTIDE SEQUENCE [LARGE SCALE GENOMIC DNA]</scope>
    <source>
        <strain evidence="3">F231</strain>
    </source>
</reference>
<evidence type="ECO:0000256" key="2">
    <source>
        <dbReference type="SAM" id="MobiDB-lite"/>
    </source>
</evidence>
<dbReference type="GO" id="GO:0008725">
    <property type="term" value="F:DNA-3-methyladenine glycosylase activity"/>
    <property type="evidence" value="ECO:0007669"/>
    <property type="project" value="InterPro"/>
</dbReference>
<keyword evidence="1" id="KW-0479">Metal-binding</keyword>
<keyword evidence="4" id="KW-1185">Reference proteome</keyword>
<feature type="region of interest" description="Disordered" evidence="2">
    <location>
        <begin position="102"/>
        <end position="175"/>
    </location>
</feature>
<sequence length="449" mass="49513">MFLTCPTKGHHHHHHHLLLPQLYTPTPHNSQIKLILHSLHLLPQLLFPPPRPLFNPISSDSTDPSSDCVSVRMCSSKPKLHQQHRVALAHINGRPVLHHTCNQINSCPDHSRNPPHPPPPLPSKSSLTRVSTSPPISPKIRSLRSPPNGLSSSSVDKVTKTKGSSPSSGVTMRKSMSRALSFQETRSIDAAAIGAGSIAAARKEQVAMQQEQRRMKIAHYGRVKSAKFESRVVPLNPSPPATTTAVAASTNRDEKRCTFVTSNSDPVFVAYHDEEWGVPVHDDRLLFELLVLTGAQVGSDWSSVLKKRQIFREAFAGFDADAVAKFTEKKITSLSAAYGIDQSLIRAAIDNSRRILEIAKEFGTFSEYLWGFVNKKPIVTQYKRCQKIPVKTSKSETISKDMVKRGFRSVGPTVIYSFMQAAGLTNDHLITCPRHLQCSSLSAAPAPAY</sequence>
<evidence type="ECO:0000313" key="4">
    <source>
        <dbReference type="Proteomes" id="UP001346149"/>
    </source>
</evidence>
<comment type="caution">
    <text evidence="3">The sequence shown here is derived from an EMBL/GenBank/DDBJ whole genome shotgun (WGS) entry which is preliminary data.</text>
</comment>
<feature type="binding site" evidence="1">
    <location>
        <position position="272"/>
    </location>
    <ligand>
        <name>Zn(2+)</name>
        <dbReference type="ChEBI" id="CHEBI:29105"/>
    </ligand>
</feature>
<dbReference type="Gene3D" id="1.10.340.30">
    <property type="entry name" value="Hypothetical protein, domain 2"/>
    <property type="match status" value="1"/>
</dbReference>
<dbReference type="InterPro" id="IPR005019">
    <property type="entry name" value="Adenine_glyco"/>
</dbReference>
<dbReference type="PANTHER" id="PTHR31116:SF4">
    <property type="entry name" value="DNA GLYCOSYLASE SUPERFAMILY PROTEIN"/>
    <property type="match status" value="1"/>
</dbReference>
<feature type="compositionally biased region" description="Low complexity" evidence="2">
    <location>
        <begin position="151"/>
        <end position="165"/>
    </location>
</feature>
<dbReference type="GO" id="GO:0046872">
    <property type="term" value="F:metal ion binding"/>
    <property type="evidence" value="ECO:0007669"/>
    <property type="project" value="UniProtKB-KW"/>
</dbReference>
<dbReference type="Pfam" id="PF03352">
    <property type="entry name" value="Adenine_glyco"/>
    <property type="match status" value="1"/>
</dbReference>
<feature type="compositionally biased region" description="Polar residues" evidence="2">
    <location>
        <begin position="123"/>
        <end position="134"/>
    </location>
</feature>
<dbReference type="AlphaFoldDB" id="A0AAN7M492"/>
<name>A0AAN7M492_TRANT</name>
<dbReference type="Proteomes" id="UP001346149">
    <property type="component" value="Unassembled WGS sequence"/>
</dbReference>
<dbReference type="InterPro" id="IPR011257">
    <property type="entry name" value="DNA_glycosylase"/>
</dbReference>
<dbReference type="GO" id="GO:0006284">
    <property type="term" value="P:base-excision repair"/>
    <property type="evidence" value="ECO:0007669"/>
    <property type="project" value="InterPro"/>
</dbReference>
<organism evidence="3 4">
    <name type="scientific">Trapa natans</name>
    <name type="common">Water chestnut</name>
    <dbReference type="NCBI Taxonomy" id="22666"/>
    <lineage>
        <taxon>Eukaryota</taxon>
        <taxon>Viridiplantae</taxon>
        <taxon>Streptophyta</taxon>
        <taxon>Embryophyta</taxon>
        <taxon>Tracheophyta</taxon>
        <taxon>Spermatophyta</taxon>
        <taxon>Magnoliopsida</taxon>
        <taxon>eudicotyledons</taxon>
        <taxon>Gunneridae</taxon>
        <taxon>Pentapetalae</taxon>
        <taxon>rosids</taxon>
        <taxon>malvids</taxon>
        <taxon>Myrtales</taxon>
        <taxon>Lythraceae</taxon>
        <taxon>Trapa</taxon>
    </lineage>
</organism>
<evidence type="ECO:0000256" key="1">
    <source>
        <dbReference type="PIRSR" id="PIRSR605019-1"/>
    </source>
</evidence>
<keyword evidence="1" id="KW-0862">Zinc</keyword>
<dbReference type="EMBL" id="JAXQNO010000002">
    <property type="protein sequence ID" value="KAK4802393.1"/>
    <property type="molecule type" value="Genomic_DNA"/>
</dbReference>
<proteinExistence type="predicted"/>
<feature type="binding site" evidence="1">
    <location>
        <position position="257"/>
    </location>
    <ligand>
        <name>Zn(2+)</name>
        <dbReference type="ChEBI" id="CHEBI:29105"/>
    </ligand>
</feature>
<protein>
    <recommendedName>
        <fullName evidence="5">DNA-3-methyladenine glycosylase I</fullName>
    </recommendedName>
</protein>
<dbReference type="SUPFAM" id="SSF48150">
    <property type="entry name" value="DNA-glycosylase"/>
    <property type="match status" value="1"/>
</dbReference>
<evidence type="ECO:0000313" key="3">
    <source>
        <dbReference type="EMBL" id="KAK4802393.1"/>
    </source>
</evidence>
<accession>A0AAN7M492</accession>
<gene>
    <name evidence="3" type="ORF">SAY86_000596</name>
</gene>